<organism evidence="1">
    <name type="scientific">marine sediment metagenome</name>
    <dbReference type="NCBI Taxonomy" id="412755"/>
    <lineage>
        <taxon>unclassified sequences</taxon>
        <taxon>metagenomes</taxon>
        <taxon>ecological metagenomes</taxon>
    </lineage>
</organism>
<evidence type="ECO:0000313" key="1">
    <source>
        <dbReference type="EMBL" id="KKL48761.1"/>
    </source>
</evidence>
<accession>A0A0F9D523</accession>
<proteinExistence type="predicted"/>
<gene>
    <name evidence="1" type="ORF">LCGC14_2322270</name>
</gene>
<reference evidence="1" key="1">
    <citation type="journal article" date="2015" name="Nature">
        <title>Complex archaea that bridge the gap between prokaryotes and eukaryotes.</title>
        <authorList>
            <person name="Spang A."/>
            <person name="Saw J.H."/>
            <person name="Jorgensen S.L."/>
            <person name="Zaremba-Niedzwiedzka K."/>
            <person name="Martijn J."/>
            <person name="Lind A.E."/>
            <person name="van Eijk R."/>
            <person name="Schleper C."/>
            <person name="Guy L."/>
            <person name="Ettema T.J."/>
        </authorList>
    </citation>
    <scope>NUCLEOTIDE SEQUENCE</scope>
</reference>
<comment type="caution">
    <text evidence="1">The sequence shown here is derived from an EMBL/GenBank/DDBJ whole genome shotgun (WGS) entry which is preliminary data.</text>
</comment>
<dbReference type="EMBL" id="LAZR01033202">
    <property type="protein sequence ID" value="KKL48761.1"/>
    <property type="molecule type" value="Genomic_DNA"/>
</dbReference>
<dbReference type="AlphaFoldDB" id="A0A0F9D523"/>
<evidence type="ECO:0008006" key="2">
    <source>
        <dbReference type="Google" id="ProtNLM"/>
    </source>
</evidence>
<name>A0A0F9D523_9ZZZZ</name>
<protein>
    <recommendedName>
        <fullName evidence="2">DUF11 domain-containing protein</fullName>
    </recommendedName>
</protein>
<sequence>MRINISQLSKTLIASTALSIAGFAAAADALSSEFSFRVVETNAEGEEVLVERESIRPGEMISYELRHENMTDGAMAGLVIAAPVPDGVSLAFGSEITSVAAVFEVQAEMDPEQEGLEWSTVPAIRKVIDADGNMVEEPLPEEAVAAVRWTLSEPLEAGDSAFNSYRVRLN</sequence>